<evidence type="ECO:0000259" key="3">
    <source>
        <dbReference type="PROSITE" id="PS50850"/>
    </source>
</evidence>
<comment type="subcellular location">
    <subcellularLocation>
        <location evidence="1">Membrane</location>
        <topology evidence="1">Multi-pass membrane protein</topology>
    </subcellularLocation>
</comment>
<keyword evidence="2" id="KW-0812">Transmembrane</keyword>
<feature type="transmembrane region" description="Helical" evidence="2">
    <location>
        <begin position="64"/>
        <end position="85"/>
    </location>
</feature>
<keyword evidence="2" id="KW-1133">Transmembrane helix</keyword>
<dbReference type="OrthoDB" id="2261376at2759"/>
<accession>A0A1B7P3K5</accession>
<feature type="non-terminal residue" evidence="4">
    <location>
        <position position="1"/>
    </location>
</feature>
<sequence length="127" mass="13422">LFLSFGELGPGDNIGLIASKTSATAVRGQYYGIGAALGKVGAFVGTYVFPIIQGNASNAVRAGQHPFFVASSLSFLSAGLALFLLPNIGQDTIAAEDVRFRRYLEENGYDTSTMGSKKTMPEQLQVP</sequence>
<reference evidence="4 5" key="1">
    <citation type="submission" date="2015-07" db="EMBL/GenBank/DDBJ databases">
        <title>Emmonsia species relationships and genome sequence.</title>
        <authorList>
            <person name="Cuomo C.A."/>
            <person name="Schwartz I.S."/>
            <person name="Kenyon C."/>
            <person name="de Hoog G.S."/>
            <person name="Govender N.P."/>
            <person name="Botha A."/>
            <person name="Moreno L."/>
            <person name="de Vries M."/>
            <person name="Munoz J.F."/>
            <person name="Stielow J.B."/>
        </authorList>
    </citation>
    <scope>NUCLEOTIDE SEQUENCE [LARGE SCALE GENOMIC DNA]</scope>
    <source>
        <strain evidence="4 5">CBS 136260</strain>
    </source>
</reference>
<dbReference type="InterPro" id="IPR020846">
    <property type="entry name" value="MFS_dom"/>
</dbReference>
<evidence type="ECO:0000256" key="2">
    <source>
        <dbReference type="SAM" id="Phobius"/>
    </source>
</evidence>
<dbReference type="GO" id="GO:0022857">
    <property type="term" value="F:transmembrane transporter activity"/>
    <property type="evidence" value="ECO:0007669"/>
    <property type="project" value="InterPro"/>
</dbReference>
<proteinExistence type="predicted"/>
<dbReference type="AlphaFoldDB" id="A0A1B7P3K5"/>
<dbReference type="Gene3D" id="1.20.1250.20">
    <property type="entry name" value="MFS general substrate transporter like domains"/>
    <property type="match status" value="1"/>
</dbReference>
<dbReference type="InterPro" id="IPR036259">
    <property type="entry name" value="MFS_trans_sf"/>
</dbReference>
<keyword evidence="2" id="KW-0472">Membrane</keyword>
<dbReference type="PROSITE" id="PS50850">
    <property type="entry name" value="MFS"/>
    <property type="match status" value="1"/>
</dbReference>
<gene>
    <name evidence="4" type="ORF">ACJ72_02054</name>
</gene>
<evidence type="ECO:0000313" key="4">
    <source>
        <dbReference type="EMBL" id="OAX83589.1"/>
    </source>
</evidence>
<evidence type="ECO:0000256" key="1">
    <source>
        <dbReference type="ARBA" id="ARBA00004141"/>
    </source>
</evidence>
<name>A0A1B7P3K5_9EURO</name>
<feature type="transmembrane region" description="Helical" evidence="2">
    <location>
        <begin position="30"/>
        <end position="52"/>
    </location>
</feature>
<evidence type="ECO:0000313" key="5">
    <source>
        <dbReference type="Proteomes" id="UP000091918"/>
    </source>
</evidence>
<feature type="domain" description="Major facilitator superfamily (MFS) profile" evidence="3">
    <location>
        <begin position="1"/>
        <end position="89"/>
    </location>
</feature>
<dbReference type="EMBL" id="LGUA01000158">
    <property type="protein sequence ID" value="OAX83589.1"/>
    <property type="molecule type" value="Genomic_DNA"/>
</dbReference>
<protein>
    <recommendedName>
        <fullName evidence="3">Major facilitator superfamily (MFS) profile domain-containing protein</fullName>
    </recommendedName>
</protein>
<keyword evidence="5" id="KW-1185">Reference proteome</keyword>
<dbReference type="STRING" id="1658172.A0A1B7P3K5"/>
<organism evidence="4 5">
    <name type="scientific">Emergomyces africanus</name>
    <dbReference type="NCBI Taxonomy" id="1955775"/>
    <lineage>
        <taxon>Eukaryota</taxon>
        <taxon>Fungi</taxon>
        <taxon>Dikarya</taxon>
        <taxon>Ascomycota</taxon>
        <taxon>Pezizomycotina</taxon>
        <taxon>Eurotiomycetes</taxon>
        <taxon>Eurotiomycetidae</taxon>
        <taxon>Onygenales</taxon>
        <taxon>Ajellomycetaceae</taxon>
        <taxon>Emergomyces</taxon>
    </lineage>
</organism>
<dbReference type="Proteomes" id="UP000091918">
    <property type="component" value="Unassembled WGS sequence"/>
</dbReference>
<comment type="caution">
    <text evidence="4">The sequence shown here is derived from an EMBL/GenBank/DDBJ whole genome shotgun (WGS) entry which is preliminary data.</text>
</comment>
<dbReference type="GO" id="GO:0016020">
    <property type="term" value="C:membrane"/>
    <property type="evidence" value="ECO:0007669"/>
    <property type="project" value="UniProtKB-SubCell"/>
</dbReference>
<dbReference type="SUPFAM" id="SSF103473">
    <property type="entry name" value="MFS general substrate transporter"/>
    <property type="match status" value="1"/>
</dbReference>